<keyword evidence="4 6" id="KW-1133">Transmembrane helix</keyword>
<dbReference type="InterPro" id="IPR000620">
    <property type="entry name" value="EamA_dom"/>
</dbReference>
<keyword evidence="10" id="KW-1185">Reference proteome</keyword>
<feature type="transmembrane region" description="Helical" evidence="6">
    <location>
        <begin position="70"/>
        <end position="90"/>
    </location>
</feature>
<feature type="transmembrane region" description="Helical" evidence="6">
    <location>
        <begin position="273"/>
        <end position="291"/>
    </location>
</feature>
<feature type="transmembrane region" description="Helical" evidence="6">
    <location>
        <begin position="41"/>
        <end position="58"/>
    </location>
</feature>
<comment type="caution">
    <text evidence="9">The sequence shown here is derived from an EMBL/GenBank/DDBJ whole genome shotgun (WGS) entry which is preliminary data.</text>
</comment>
<dbReference type="InterPro" id="IPR037185">
    <property type="entry name" value="EmrE-like"/>
</dbReference>
<evidence type="ECO:0000313" key="9">
    <source>
        <dbReference type="EMBL" id="PRP67522.1"/>
    </source>
</evidence>
<feature type="transmembrane region" description="Helical" evidence="6">
    <location>
        <begin position="154"/>
        <end position="174"/>
    </location>
</feature>
<evidence type="ECO:0000256" key="3">
    <source>
        <dbReference type="ARBA" id="ARBA00022692"/>
    </source>
</evidence>
<keyword evidence="5 6" id="KW-0472">Membrane</keyword>
<evidence type="ECO:0000259" key="8">
    <source>
        <dbReference type="Pfam" id="PF00892"/>
    </source>
</evidence>
<organism evidence="9 10">
    <name type="scientific">Nonlabens agnitus</name>
    <dbReference type="NCBI Taxonomy" id="870484"/>
    <lineage>
        <taxon>Bacteria</taxon>
        <taxon>Pseudomonadati</taxon>
        <taxon>Bacteroidota</taxon>
        <taxon>Flavobacteriia</taxon>
        <taxon>Flavobacteriales</taxon>
        <taxon>Flavobacteriaceae</taxon>
        <taxon>Nonlabens</taxon>
    </lineage>
</organism>
<dbReference type="SUPFAM" id="SSF103481">
    <property type="entry name" value="Multidrug resistance efflux transporter EmrE"/>
    <property type="match status" value="2"/>
</dbReference>
<gene>
    <name evidence="9" type="ORF">BST86_10680</name>
</gene>
<sequence>MTKRQVALVCATLVALFYAINFSSAKEVTPEHIGPFGLTWYRVIFTCAIFWTISLFAGPKEKVPFKELPLIALAAFCGVGFNMVTFMWGLSLTTPITASVLMVTTPIIVAVLSAIFLKEHLHFWKVLGIGLGFSGAAFLIFLSSTPNQVAADPFLGNILIFLNALSYSFYILLAKKLTKKYHVFTLMKWLYLFGVLFITPFGIQQGLGFDVSNASSHVILNIAYVVIFATFGTYMLNIIAIRTLKPSVVAVFVYLQPLLAALIAVALGTDELTWVKAAAGAVIFLGVYLAGKKSKRELSEKLLSNSNENVGV</sequence>
<dbReference type="GO" id="GO:0005886">
    <property type="term" value="C:plasma membrane"/>
    <property type="evidence" value="ECO:0007669"/>
    <property type="project" value="UniProtKB-SubCell"/>
</dbReference>
<proteinExistence type="predicted"/>
<comment type="subcellular location">
    <subcellularLocation>
        <location evidence="1">Cell membrane</location>
        <topology evidence="1">Multi-pass membrane protein</topology>
    </subcellularLocation>
</comment>
<feature type="transmembrane region" description="Helical" evidence="6">
    <location>
        <begin position="215"/>
        <end position="236"/>
    </location>
</feature>
<feature type="transmembrane region" description="Helical" evidence="6">
    <location>
        <begin position="248"/>
        <end position="267"/>
    </location>
</feature>
<keyword evidence="2" id="KW-1003">Cell membrane</keyword>
<dbReference type="OrthoDB" id="9811486at2"/>
<feature type="signal peptide" evidence="7">
    <location>
        <begin position="1"/>
        <end position="25"/>
    </location>
</feature>
<keyword evidence="7" id="KW-0732">Signal</keyword>
<dbReference type="PANTHER" id="PTHR32322">
    <property type="entry name" value="INNER MEMBRANE TRANSPORTER"/>
    <property type="match status" value="1"/>
</dbReference>
<dbReference type="EMBL" id="MQUC01000003">
    <property type="protein sequence ID" value="PRP67522.1"/>
    <property type="molecule type" value="Genomic_DNA"/>
</dbReference>
<feature type="transmembrane region" description="Helical" evidence="6">
    <location>
        <begin position="96"/>
        <end position="116"/>
    </location>
</feature>
<evidence type="ECO:0000256" key="7">
    <source>
        <dbReference type="SAM" id="SignalP"/>
    </source>
</evidence>
<feature type="domain" description="EamA" evidence="8">
    <location>
        <begin position="155"/>
        <end position="289"/>
    </location>
</feature>
<evidence type="ECO:0000256" key="6">
    <source>
        <dbReference type="SAM" id="Phobius"/>
    </source>
</evidence>
<feature type="transmembrane region" description="Helical" evidence="6">
    <location>
        <begin position="186"/>
        <end position="203"/>
    </location>
</feature>
<feature type="chain" id="PRO_5015455109" evidence="7">
    <location>
        <begin position="26"/>
        <end position="312"/>
    </location>
</feature>
<dbReference type="Pfam" id="PF00892">
    <property type="entry name" value="EamA"/>
    <property type="match status" value="2"/>
</dbReference>
<dbReference type="PANTHER" id="PTHR32322:SF18">
    <property type="entry name" value="S-ADENOSYLMETHIONINE_S-ADENOSYLHOMOCYSTEINE TRANSPORTER"/>
    <property type="match status" value="1"/>
</dbReference>
<dbReference type="Proteomes" id="UP000239532">
    <property type="component" value="Unassembled WGS sequence"/>
</dbReference>
<name>A0A2S9WVM2_9FLAO</name>
<dbReference type="RefSeq" id="WP_105983245.1">
    <property type="nucleotide sequence ID" value="NZ_MQUC01000003.1"/>
</dbReference>
<evidence type="ECO:0000256" key="5">
    <source>
        <dbReference type="ARBA" id="ARBA00023136"/>
    </source>
</evidence>
<feature type="domain" description="EamA" evidence="8">
    <location>
        <begin position="8"/>
        <end position="140"/>
    </location>
</feature>
<evidence type="ECO:0000313" key="10">
    <source>
        <dbReference type="Proteomes" id="UP000239532"/>
    </source>
</evidence>
<evidence type="ECO:0000256" key="2">
    <source>
        <dbReference type="ARBA" id="ARBA00022475"/>
    </source>
</evidence>
<reference evidence="9 10" key="1">
    <citation type="submission" date="2016-11" db="EMBL/GenBank/DDBJ databases">
        <title>Trade-off between light-utilization and light-protection in marine flavobacteria.</title>
        <authorList>
            <person name="Kumagai Y."/>
        </authorList>
    </citation>
    <scope>NUCLEOTIDE SEQUENCE [LARGE SCALE GENOMIC DNA]</scope>
    <source>
        <strain evidence="9 10">JCM 17109</strain>
    </source>
</reference>
<protein>
    <submittedName>
        <fullName evidence="9">EamA family transporter</fullName>
    </submittedName>
</protein>
<keyword evidence="3 6" id="KW-0812">Transmembrane</keyword>
<evidence type="ECO:0000256" key="1">
    <source>
        <dbReference type="ARBA" id="ARBA00004651"/>
    </source>
</evidence>
<feature type="transmembrane region" description="Helical" evidence="6">
    <location>
        <begin position="123"/>
        <end position="142"/>
    </location>
</feature>
<accession>A0A2S9WVM2</accession>
<dbReference type="AlphaFoldDB" id="A0A2S9WVM2"/>
<dbReference type="Gene3D" id="1.10.3730.20">
    <property type="match status" value="1"/>
</dbReference>
<evidence type="ECO:0000256" key="4">
    <source>
        <dbReference type="ARBA" id="ARBA00022989"/>
    </source>
</evidence>
<dbReference type="InterPro" id="IPR050638">
    <property type="entry name" value="AA-Vitamin_Transporters"/>
</dbReference>